<dbReference type="RefSeq" id="WP_377153045.1">
    <property type="nucleotide sequence ID" value="NZ_JBHSAF010000014.1"/>
</dbReference>
<dbReference type="Pfam" id="PF01844">
    <property type="entry name" value="HNH"/>
    <property type="match status" value="1"/>
</dbReference>
<protein>
    <submittedName>
        <fullName evidence="2">HNH endonuclease</fullName>
    </submittedName>
</protein>
<accession>A0ABV8CQ12</accession>
<keyword evidence="3" id="KW-1185">Reference proteome</keyword>
<dbReference type="Gene3D" id="1.10.30.50">
    <property type="match status" value="1"/>
</dbReference>
<dbReference type="CDD" id="cd00085">
    <property type="entry name" value="HNHc"/>
    <property type="match status" value="1"/>
</dbReference>
<keyword evidence="2" id="KW-0540">Nuclease</keyword>
<feature type="domain" description="HNH" evidence="1">
    <location>
        <begin position="188"/>
        <end position="214"/>
    </location>
</feature>
<dbReference type="InterPro" id="IPR002711">
    <property type="entry name" value="HNH"/>
</dbReference>
<evidence type="ECO:0000313" key="2">
    <source>
        <dbReference type="EMBL" id="MFC3914311.1"/>
    </source>
</evidence>
<keyword evidence="2" id="KW-0255">Endonuclease</keyword>
<name>A0ABV8CQ12_9GAMM</name>
<gene>
    <name evidence="2" type="ORF">ACFOSS_12650</name>
</gene>
<evidence type="ECO:0000259" key="1">
    <source>
        <dbReference type="Pfam" id="PF01844"/>
    </source>
</evidence>
<comment type="caution">
    <text evidence="2">The sequence shown here is derived from an EMBL/GenBank/DDBJ whole genome shotgun (WGS) entry which is preliminary data.</text>
</comment>
<dbReference type="GO" id="GO:0004519">
    <property type="term" value="F:endonuclease activity"/>
    <property type="evidence" value="ECO:0007669"/>
    <property type="project" value="UniProtKB-KW"/>
</dbReference>
<evidence type="ECO:0000313" key="3">
    <source>
        <dbReference type="Proteomes" id="UP001595692"/>
    </source>
</evidence>
<dbReference type="EMBL" id="JBHSAF010000014">
    <property type="protein sequence ID" value="MFC3914311.1"/>
    <property type="molecule type" value="Genomic_DNA"/>
</dbReference>
<dbReference type="Proteomes" id="UP001595692">
    <property type="component" value="Unassembled WGS sequence"/>
</dbReference>
<sequence length="313" mass="36264">MTVMGINKICSGHLIPELCWDWDSHHEISSIKPPELLMGVRKDLLQGDIYIEWFRWIIEQFIEREYLHKAPSFPFVFESIYKEISALVGMQISDEQKISLSKHVSKLVIDRVSLYHNKKSIRKAVSLETKLALLDIYGKKPRCWLTGYQFTKEAIFNFTEPKSEHLALKLPVYVDRLKPIGLNERDISIEIDHLHPFSQGGADDIGNYRLVCGWANKIKSDSITGYSTAQKHICMDSYPSNGLYYWVLRLIGLRRKCEHPSCNKTIENNELRVRSSLGKSKLINPLNMQVVCEDHDDLDDRFILSSKFNDFTL</sequence>
<organism evidence="2 3">
    <name type="scientific">Pseudaeromonas sharmana</name>
    <dbReference type="NCBI Taxonomy" id="328412"/>
    <lineage>
        <taxon>Bacteria</taxon>
        <taxon>Pseudomonadati</taxon>
        <taxon>Pseudomonadota</taxon>
        <taxon>Gammaproteobacteria</taxon>
        <taxon>Aeromonadales</taxon>
        <taxon>Aeromonadaceae</taxon>
        <taxon>Pseudaeromonas</taxon>
    </lineage>
</organism>
<keyword evidence="2" id="KW-0378">Hydrolase</keyword>
<reference evidence="3" key="1">
    <citation type="journal article" date="2019" name="Int. J. Syst. Evol. Microbiol.">
        <title>The Global Catalogue of Microorganisms (GCM) 10K type strain sequencing project: providing services to taxonomists for standard genome sequencing and annotation.</title>
        <authorList>
            <consortium name="The Broad Institute Genomics Platform"/>
            <consortium name="The Broad Institute Genome Sequencing Center for Infectious Disease"/>
            <person name="Wu L."/>
            <person name="Ma J."/>
        </authorList>
    </citation>
    <scope>NUCLEOTIDE SEQUENCE [LARGE SCALE GENOMIC DNA]</scope>
    <source>
        <strain evidence="3">CCUG 54939</strain>
    </source>
</reference>
<proteinExistence type="predicted"/>
<dbReference type="InterPro" id="IPR003615">
    <property type="entry name" value="HNH_nuc"/>
</dbReference>